<dbReference type="Gene3D" id="3.40.50.300">
    <property type="entry name" value="P-loop containing nucleotide triphosphate hydrolases"/>
    <property type="match status" value="1"/>
</dbReference>
<proteinExistence type="predicted"/>
<evidence type="ECO:0000256" key="6">
    <source>
        <dbReference type="SAM" id="Coils"/>
    </source>
</evidence>
<accession>A0A5J5BH82</accession>
<dbReference type="GO" id="GO:0006952">
    <property type="term" value="P:defense response"/>
    <property type="evidence" value="ECO:0007669"/>
    <property type="project" value="UniProtKB-KW"/>
</dbReference>
<dbReference type="EMBL" id="CM018035">
    <property type="protein sequence ID" value="KAA8541620.1"/>
    <property type="molecule type" value="Genomic_DNA"/>
</dbReference>
<dbReference type="Pfam" id="PF00931">
    <property type="entry name" value="NB-ARC"/>
    <property type="match status" value="1"/>
</dbReference>
<protein>
    <recommendedName>
        <fullName evidence="13">Rx N-terminal domain-containing protein</fullName>
    </recommendedName>
</protein>
<dbReference type="PANTHER" id="PTHR36766:SF40">
    <property type="entry name" value="DISEASE RESISTANCE PROTEIN RGA3"/>
    <property type="match status" value="1"/>
</dbReference>
<feature type="region of interest" description="Disordered" evidence="7">
    <location>
        <begin position="1"/>
        <end position="26"/>
    </location>
</feature>
<dbReference type="Pfam" id="PF25019">
    <property type="entry name" value="LRR_R13L1-DRL21"/>
    <property type="match status" value="1"/>
</dbReference>
<dbReference type="OrthoDB" id="5279713at2759"/>
<dbReference type="PRINTS" id="PR00364">
    <property type="entry name" value="DISEASERSIST"/>
</dbReference>
<dbReference type="GO" id="GO:0005524">
    <property type="term" value="F:ATP binding"/>
    <property type="evidence" value="ECO:0007669"/>
    <property type="project" value="UniProtKB-KW"/>
</dbReference>
<evidence type="ECO:0000259" key="8">
    <source>
        <dbReference type="Pfam" id="PF00931"/>
    </source>
</evidence>
<evidence type="ECO:0000259" key="9">
    <source>
        <dbReference type="Pfam" id="PF18052"/>
    </source>
</evidence>
<evidence type="ECO:0000313" key="12">
    <source>
        <dbReference type="Proteomes" id="UP000325577"/>
    </source>
</evidence>
<keyword evidence="12" id="KW-1185">Reference proteome</keyword>
<dbReference type="AlphaFoldDB" id="A0A5J5BH82"/>
<dbReference type="GO" id="GO:0051707">
    <property type="term" value="P:response to other organism"/>
    <property type="evidence" value="ECO:0007669"/>
    <property type="project" value="UniProtKB-ARBA"/>
</dbReference>
<dbReference type="InterPro" id="IPR003591">
    <property type="entry name" value="Leu-rich_rpt_typical-subtyp"/>
</dbReference>
<feature type="domain" description="NB-ARC" evidence="8">
    <location>
        <begin position="210"/>
        <end position="292"/>
    </location>
</feature>
<dbReference type="SUPFAM" id="SSF52058">
    <property type="entry name" value="L domain-like"/>
    <property type="match status" value="1"/>
</dbReference>
<sequence length="868" mass="98710">MHFTHLQSESRSITDPASSPTSISPSSINCRSPIMTDALINLGVELAWIAERYIEQQVGLVVGVKEEIKKLESTLETIRAVLDDAEKRQIKEKLVKLWLEKVKDISYDADDLLADWSTEILKLQFESTAVPKQKVCFYITTFPCLCFNRGVIYRRDIAGKIQAINQRLDEIATEKDRYHFITNPAAGEDSERYRGTDSYVVVSQVRGRDQDLNNLVNRLLCAETHQADGSPHIISIVGMGGIGKTTLARLAYNCAEIKAHFQITIWVCVSKPFDEIRIAKAIVEDVDGRPKIEEHVEIKGREYLENLVMRSFFQDIEKDKEGGNIVRFKMHDIVHDFAQFLTKKECFILKVDSGIEPRLDSETIRHLTLIRAEEAPFPVPIANTDKLHTFWVQSFYDCPPIVSERGGVPSDLFHHLTCLRALDLSRNRLYELPREVGKLIILKYLNLSHNPLWELPETVCDLFNLQTLKLVACDHLSKLPEGMGKLINLRHLEIDRTERLKMLPKGIGRLSALRTLSKFFAGSSGDSEATACKLGDLKNLNYLRGKLKIEGLGYVADAIEAEEAELKNKQHLLDLCLDFCSLVQVEGVTSVFEVLQLHPNLHYLQIKGYGGTKFPNWMLSLINLRKLQLQKCQNCERLPPLGRLPSLESLHIEDMDRLKSVSLEFLGIGNCNDGGDNSALTNDSTNSGTRASSSVVMAFPKLKKLKFVSMRGWEEWNVFNTRGEDIKIMPCLRCLKLSNCDKLEFLKSQLGIVHDCSGPATPSDQPFPELSVPLIYEFLCPPFLLEFLLLPFVCPCQYLSLQLHELKLQIYYAFLVQDSQFDYSNYVKMELPQTFPSKKDAYYYAFFWLQKSMNAITLPPVSCRDARL</sequence>
<dbReference type="SMART" id="SM00369">
    <property type="entry name" value="LRR_TYP"/>
    <property type="match status" value="3"/>
</dbReference>
<evidence type="ECO:0000256" key="2">
    <source>
        <dbReference type="ARBA" id="ARBA00022737"/>
    </source>
</evidence>
<reference evidence="11 12" key="1">
    <citation type="submission" date="2019-09" db="EMBL/GenBank/DDBJ databases">
        <title>A chromosome-level genome assembly of the Chinese tupelo Nyssa sinensis.</title>
        <authorList>
            <person name="Yang X."/>
            <person name="Kang M."/>
            <person name="Yang Y."/>
            <person name="Xiong H."/>
            <person name="Wang M."/>
            <person name="Zhang Z."/>
            <person name="Wang Z."/>
            <person name="Wu H."/>
            <person name="Ma T."/>
            <person name="Liu J."/>
            <person name="Xi Z."/>
        </authorList>
    </citation>
    <scope>NUCLEOTIDE SEQUENCE [LARGE SCALE GENOMIC DNA]</scope>
    <source>
        <strain evidence="11">J267</strain>
        <tissue evidence="11">Leaf</tissue>
    </source>
</reference>
<evidence type="ECO:0000259" key="10">
    <source>
        <dbReference type="Pfam" id="PF25019"/>
    </source>
</evidence>
<dbReference type="Gene3D" id="1.20.5.4130">
    <property type="match status" value="1"/>
</dbReference>
<evidence type="ECO:0000256" key="5">
    <source>
        <dbReference type="ARBA" id="ARBA00022840"/>
    </source>
</evidence>
<keyword evidence="5" id="KW-0067">ATP-binding</keyword>
<evidence type="ECO:0000256" key="1">
    <source>
        <dbReference type="ARBA" id="ARBA00022614"/>
    </source>
</evidence>
<dbReference type="InterPro" id="IPR056789">
    <property type="entry name" value="LRR_R13L1-DRL21"/>
</dbReference>
<dbReference type="Proteomes" id="UP000325577">
    <property type="component" value="Linkage Group LG12"/>
</dbReference>
<evidence type="ECO:0000256" key="7">
    <source>
        <dbReference type="SAM" id="MobiDB-lite"/>
    </source>
</evidence>
<dbReference type="Pfam" id="PF18052">
    <property type="entry name" value="Rx_N"/>
    <property type="match status" value="1"/>
</dbReference>
<dbReference type="InterPro" id="IPR002182">
    <property type="entry name" value="NB-ARC"/>
</dbReference>
<evidence type="ECO:0008006" key="13">
    <source>
        <dbReference type="Google" id="ProtNLM"/>
    </source>
</evidence>
<feature type="compositionally biased region" description="Low complexity" evidence="7">
    <location>
        <begin position="13"/>
        <end position="26"/>
    </location>
</feature>
<dbReference type="SUPFAM" id="SSF52540">
    <property type="entry name" value="P-loop containing nucleoside triphosphate hydrolases"/>
    <property type="match status" value="1"/>
</dbReference>
<dbReference type="InterPro" id="IPR032675">
    <property type="entry name" value="LRR_dom_sf"/>
</dbReference>
<evidence type="ECO:0000256" key="4">
    <source>
        <dbReference type="ARBA" id="ARBA00022821"/>
    </source>
</evidence>
<feature type="coiled-coil region" evidence="6">
    <location>
        <begin position="61"/>
        <end position="88"/>
    </location>
</feature>
<keyword evidence="3" id="KW-0547">Nucleotide-binding</keyword>
<dbReference type="InterPro" id="IPR027417">
    <property type="entry name" value="P-loop_NTPase"/>
</dbReference>
<gene>
    <name evidence="11" type="ORF">F0562_022772</name>
</gene>
<dbReference type="InterPro" id="IPR038005">
    <property type="entry name" value="RX-like_CC"/>
</dbReference>
<dbReference type="CDD" id="cd14798">
    <property type="entry name" value="RX-CC_like"/>
    <property type="match status" value="1"/>
</dbReference>
<feature type="domain" description="Disease resistance N-terminal" evidence="9">
    <location>
        <begin position="53"/>
        <end position="128"/>
    </location>
</feature>
<keyword evidence="2" id="KW-0677">Repeat</keyword>
<feature type="compositionally biased region" description="Polar residues" evidence="7">
    <location>
        <begin position="1"/>
        <end position="11"/>
    </location>
</feature>
<evidence type="ECO:0000256" key="3">
    <source>
        <dbReference type="ARBA" id="ARBA00022741"/>
    </source>
</evidence>
<keyword evidence="6" id="KW-0175">Coiled coil</keyword>
<keyword evidence="1" id="KW-0433">Leucine-rich repeat</keyword>
<dbReference type="Gene3D" id="3.80.10.10">
    <property type="entry name" value="Ribonuclease Inhibitor"/>
    <property type="match status" value="2"/>
</dbReference>
<dbReference type="PANTHER" id="PTHR36766">
    <property type="entry name" value="PLANT BROAD-SPECTRUM MILDEW RESISTANCE PROTEIN RPW8"/>
    <property type="match status" value="1"/>
</dbReference>
<keyword evidence="4" id="KW-0611">Plant defense</keyword>
<dbReference type="Pfam" id="PF13855">
    <property type="entry name" value="LRR_8"/>
    <property type="match status" value="1"/>
</dbReference>
<dbReference type="GO" id="GO:0043531">
    <property type="term" value="F:ADP binding"/>
    <property type="evidence" value="ECO:0007669"/>
    <property type="project" value="InterPro"/>
</dbReference>
<evidence type="ECO:0000313" key="11">
    <source>
        <dbReference type="EMBL" id="KAA8541620.1"/>
    </source>
</evidence>
<feature type="domain" description="R13L1/DRL21-like LRR repeat region" evidence="10">
    <location>
        <begin position="534"/>
        <end position="655"/>
    </location>
</feature>
<organism evidence="11 12">
    <name type="scientific">Nyssa sinensis</name>
    <dbReference type="NCBI Taxonomy" id="561372"/>
    <lineage>
        <taxon>Eukaryota</taxon>
        <taxon>Viridiplantae</taxon>
        <taxon>Streptophyta</taxon>
        <taxon>Embryophyta</taxon>
        <taxon>Tracheophyta</taxon>
        <taxon>Spermatophyta</taxon>
        <taxon>Magnoliopsida</taxon>
        <taxon>eudicotyledons</taxon>
        <taxon>Gunneridae</taxon>
        <taxon>Pentapetalae</taxon>
        <taxon>asterids</taxon>
        <taxon>Cornales</taxon>
        <taxon>Nyssaceae</taxon>
        <taxon>Nyssa</taxon>
    </lineage>
</organism>
<dbReference type="InterPro" id="IPR041118">
    <property type="entry name" value="Rx_N"/>
</dbReference>
<name>A0A5J5BH82_9ASTE</name>
<dbReference type="InterPro" id="IPR001611">
    <property type="entry name" value="Leu-rich_rpt"/>
</dbReference>